<proteinExistence type="predicted"/>
<dbReference type="STRING" id="1094564.MCW_00905"/>
<dbReference type="AlphaFoldDB" id="J0QPT1"/>
<dbReference type="Proteomes" id="UP000002646">
    <property type="component" value="Unassembled WGS sequence"/>
</dbReference>
<organism evidence="1 2">
    <name type="scientific">Cardidatus Bartonella washoeensis 085-0475</name>
    <dbReference type="NCBI Taxonomy" id="1094564"/>
    <lineage>
        <taxon>Bacteria</taxon>
        <taxon>Pseudomonadati</taxon>
        <taxon>Pseudomonadota</taxon>
        <taxon>Alphaproteobacteria</taxon>
        <taxon>Hyphomicrobiales</taxon>
        <taxon>Bartonellaceae</taxon>
        <taxon>Bartonella</taxon>
    </lineage>
</organism>
<name>J0QPT1_9HYPH</name>
<dbReference type="EMBL" id="AILX01000012">
    <property type="protein sequence ID" value="EJF85019.1"/>
    <property type="molecule type" value="Genomic_DNA"/>
</dbReference>
<comment type="caution">
    <text evidence="1">The sequence shown here is derived from an EMBL/GenBank/DDBJ whole genome shotgun (WGS) entry which is preliminary data.</text>
</comment>
<protein>
    <submittedName>
        <fullName evidence="1">Uncharacterized protein</fullName>
    </submittedName>
</protein>
<evidence type="ECO:0000313" key="2">
    <source>
        <dbReference type="Proteomes" id="UP000002646"/>
    </source>
</evidence>
<dbReference type="HOGENOM" id="CLU_3004869_0_0_5"/>
<gene>
    <name evidence="1" type="ORF">MCW_00905</name>
</gene>
<sequence>MKVNLRNIKKSHLITRRALAFSIENGVSFFSSNIFEMGIIFASIDHSFRHQFIVRG</sequence>
<evidence type="ECO:0000313" key="1">
    <source>
        <dbReference type="EMBL" id="EJF85019.1"/>
    </source>
</evidence>
<accession>J0QPT1</accession>
<reference evidence="1 2" key="1">
    <citation type="submission" date="2012-03" db="EMBL/GenBank/DDBJ databases">
        <title>The Genome Sequence of Bartonella washoensis 085-0475.</title>
        <authorList>
            <consortium name="The Broad Institute Genome Sequencing Platform"/>
            <consortium name="The Broad Institute Genome Sequencing Center for Infectious Disease"/>
            <person name="Feldgarden M."/>
            <person name="Kirby J."/>
            <person name="Kosoy M."/>
            <person name="Birtles R."/>
            <person name="Probert W.S."/>
            <person name="Chiaraviglio L."/>
            <person name="Young S.K."/>
            <person name="Zeng Q."/>
            <person name="Gargeya S."/>
            <person name="Fitzgerald M."/>
            <person name="Haas B."/>
            <person name="Abouelleil A."/>
            <person name="Alvarado L."/>
            <person name="Arachchi H.M."/>
            <person name="Berlin A."/>
            <person name="Chapman S.B."/>
            <person name="Gearin G."/>
            <person name="Goldberg J."/>
            <person name="Griggs A."/>
            <person name="Gujja S."/>
            <person name="Hansen M."/>
            <person name="Heiman D."/>
            <person name="Howarth C."/>
            <person name="Larimer J."/>
            <person name="Lui A."/>
            <person name="MacDonald P.J.P."/>
            <person name="McCowen C."/>
            <person name="Montmayeur A."/>
            <person name="Murphy C."/>
            <person name="Neiman D."/>
            <person name="Pearson M."/>
            <person name="Priest M."/>
            <person name="Roberts A."/>
            <person name="Saif S."/>
            <person name="Shea T."/>
            <person name="Sisk P."/>
            <person name="Stolte C."/>
            <person name="Sykes S."/>
            <person name="Wortman J."/>
            <person name="Nusbaum C."/>
            <person name="Birren B."/>
        </authorList>
    </citation>
    <scope>NUCLEOTIDE SEQUENCE [LARGE SCALE GENOMIC DNA]</scope>
    <source>
        <strain evidence="1 2">085-0475</strain>
    </source>
</reference>